<evidence type="ECO:0000256" key="1">
    <source>
        <dbReference type="SAM" id="Phobius"/>
    </source>
</evidence>
<keyword evidence="1" id="KW-1133">Transmembrane helix</keyword>
<dbReference type="EMBL" id="JAUSWV010000002">
    <property type="protein sequence ID" value="MDQ0582724.1"/>
    <property type="molecule type" value="Genomic_DNA"/>
</dbReference>
<reference evidence="2 3" key="1">
    <citation type="submission" date="2023-07" db="EMBL/GenBank/DDBJ databases">
        <title>Comparative genomics of wheat-associated soil bacteria to identify genetic determinants of phenazine resistance.</title>
        <authorList>
            <person name="Mouncey N."/>
        </authorList>
    </citation>
    <scope>NUCLEOTIDE SEQUENCE [LARGE SCALE GENOMIC DNA]</scope>
    <source>
        <strain evidence="2 3">B2I6</strain>
    </source>
</reference>
<comment type="caution">
    <text evidence="2">The sequence shown here is derived from an EMBL/GenBank/DDBJ whole genome shotgun (WGS) entry which is preliminary data.</text>
</comment>
<keyword evidence="1" id="KW-0812">Transmembrane</keyword>
<keyword evidence="3" id="KW-1185">Reference proteome</keyword>
<accession>A0ABU0NUC9</accession>
<sequence>MGVPPLGRGREWGKRAPFPVVVLAAVTVTGVLRATGVA</sequence>
<proteinExistence type="predicted"/>
<protein>
    <submittedName>
        <fullName evidence="2">Uncharacterized protein</fullName>
    </submittedName>
</protein>
<dbReference type="Proteomes" id="UP001230654">
    <property type="component" value="Unassembled WGS sequence"/>
</dbReference>
<evidence type="ECO:0000313" key="2">
    <source>
        <dbReference type="EMBL" id="MDQ0582724.1"/>
    </source>
</evidence>
<gene>
    <name evidence="2" type="ORF">QF030_004902</name>
</gene>
<keyword evidence="1" id="KW-0472">Membrane</keyword>
<organism evidence="2 3">
    <name type="scientific">Streptomyces rishiriensis</name>
    <dbReference type="NCBI Taxonomy" id="68264"/>
    <lineage>
        <taxon>Bacteria</taxon>
        <taxon>Bacillati</taxon>
        <taxon>Actinomycetota</taxon>
        <taxon>Actinomycetes</taxon>
        <taxon>Kitasatosporales</taxon>
        <taxon>Streptomycetaceae</taxon>
        <taxon>Streptomyces</taxon>
    </lineage>
</organism>
<evidence type="ECO:0000313" key="3">
    <source>
        <dbReference type="Proteomes" id="UP001230654"/>
    </source>
</evidence>
<feature type="transmembrane region" description="Helical" evidence="1">
    <location>
        <begin position="16"/>
        <end position="35"/>
    </location>
</feature>
<name>A0ABU0NUC9_STRRH</name>